<proteinExistence type="predicted"/>
<keyword evidence="2" id="KW-1185">Reference proteome</keyword>
<reference evidence="1 2" key="1">
    <citation type="submission" date="2022-03" db="EMBL/GenBank/DDBJ databases">
        <title>Mucilaginibacter sp. isolated from the gut of Protaetia brevitarsis seulensis larvae.</title>
        <authorList>
            <person name="Won M."/>
            <person name="Kim S.-J."/>
            <person name="Kwon S.-W."/>
        </authorList>
    </citation>
    <scope>NUCLEOTIDE SEQUENCE [LARGE SCALE GENOMIC DNA]</scope>
    <source>
        <strain evidence="1 2">CFWR-12</strain>
    </source>
</reference>
<dbReference type="Proteomes" id="UP000832097">
    <property type="component" value="Chromosome"/>
</dbReference>
<protein>
    <submittedName>
        <fullName evidence="1">Uncharacterized protein</fullName>
    </submittedName>
</protein>
<organism evidence="1 2">
    <name type="scientific">Agromyces larvae</name>
    <dbReference type="NCBI Taxonomy" id="2929802"/>
    <lineage>
        <taxon>Bacteria</taxon>
        <taxon>Bacillati</taxon>
        <taxon>Actinomycetota</taxon>
        <taxon>Actinomycetes</taxon>
        <taxon>Micrococcales</taxon>
        <taxon>Microbacteriaceae</taxon>
        <taxon>Agromyces</taxon>
    </lineage>
</organism>
<evidence type="ECO:0000313" key="2">
    <source>
        <dbReference type="Proteomes" id="UP000832097"/>
    </source>
</evidence>
<name>A0ABY4CB22_9MICO</name>
<dbReference type="EMBL" id="CP094528">
    <property type="protein sequence ID" value="UOE45895.1"/>
    <property type="molecule type" value="Genomic_DNA"/>
</dbReference>
<sequence length="82" mass="8394">MIEQTETTVEIHTVSYSMTTPSGSSLAASLTDGMVAVRYEGPEGYSTTTLPLDAIPSAIALLGSLLASAAPAPVEPEPDDAQ</sequence>
<dbReference type="RefSeq" id="WP_243558602.1">
    <property type="nucleotide sequence ID" value="NZ_CP094528.1"/>
</dbReference>
<evidence type="ECO:0000313" key="1">
    <source>
        <dbReference type="EMBL" id="UOE45895.1"/>
    </source>
</evidence>
<gene>
    <name evidence="1" type="ORF">MTO99_09190</name>
</gene>
<accession>A0ABY4CB22</accession>